<feature type="non-terminal residue" evidence="1">
    <location>
        <position position="1"/>
    </location>
</feature>
<evidence type="ECO:0000313" key="1">
    <source>
        <dbReference type="EMBL" id="CEK84299.1"/>
    </source>
</evidence>
<dbReference type="EMBL" id="HACG01037434">
    <property type="protein sequence ID" value="CEK84299.1"/>
    <property type="molecule type" value="Transcribed_RNA"/>
</dbReference>
<accession>A0A0B7ATE6</accession>
<dbReference type="AlphaFoldDB" id="A0A0B7ATE6"/>
<gene>
    <name evidence="1" type="primary">ORF141924</name>
</gene>
<protein>
    <submittedName>
        <fullName evidence="1">Uncharacterized protein</fullName>
    </submittedName>
</protein>
<proteinExistence type="predicted"/>
<feature type="non-terminal residue" evidence="1">
    <location>
        <position position="320"/>
    </location>
</feature>
<sequence length="320" mass="36638">SVCDFEKLYVLDLSNNIKVRSLPTEMGKLKNLCRLKVDCINVNDVKLQKLITSLNNGAKDVRASSVTGYLEKKFRKYVYPGILKIVVLGCKNKDDYCIVHEIANSRKCRKSEHKSMTVTKVISEQRQLEFEIWELPDTKVTSVILPCFLTLNSLYLIVHDVSNYGDDLQSVFAKISSIQAYILCPHIMIVCIYSRSVNRDDMLKMETKISLAFPNAMIVSVLSGVRECFSILRQQIYTAYETIRDVKYGKTVKLCDRQVPSKFLEVVRNVRKLNKNICTMEELLKAAGCRSEDLKDAVDKNLTLHEFMLQTGTMLHFSNH</sequence>
<reference evidence="1" key="1">
    <citation type="submission" date="2014-12" db="EMBL/GenBank/DDBJ databases">
        <title>Insight into the proteome of Arion vulgaris.</title>
        <authorList>
            <person name="Aradska J."/>
            <person name="Bulat T."/>
            <person name="Smidak R."/>
            <person name="Sarate P."/>
            <person name="Gangsoo J."/>
            <person name="Sialana F."/>
            <person name="Bilban M."/>
            <person name="Lubec G."/>
        </authorList>
    </citation>
    <scope>NUCLEOTIDE SEQUENCE</scope>
    <source>
        <tissue evidence="1">Skin</tissue>
    </source>
</reference>
<name>A0A0B7ATE6_9EUPU</name>
<organism evidence="1">
    <name type="scientific">Arion vulgaris</name>
    <dbReference type="NCBI Taxonomy" id="1028688"/>
    <lineage>
        <taxon>Eukaryota</taxon>
        <taxon>Metazoa</taxon>
        <taxon>Spiralia</taxon>
        <taxon>Lophotrochozoa</taxon>
        <taxon>Mollusca</taxon>
        <taxon>Gastropoda</taxon>
        <taxon>Heterobranchia</taxon>
        <taxon>Euthyneura</taxon>
        <taxon>Panpulmonata</taxon>
        <taxon>Eupulmonata</taxon>
        <taxon>Stylommatophora</taxon>
        <taxon>Helicina</taxon>
        <taxon>Arionoidea</taxon>
        <taxon>Arionidae</taxon>
        <taxon>Arion</taxon>
    </lineage>
</organism>